<evidence type="ECO:0000313" key="2">
    <source>
        <dbReference type="EMBL" id="KAJ3832961.1"/>
    </source>
</evidence>
<protein>
    <submittedName>
        <fullName evidence="2">Uncharacterized protein</fullName>
    </submittedName>
</protein>
<reference evidence="2" key="1">
    <citation type="submission" date="2022-08" db="EMBL/GenBank/DDBJ databases">
        <authorList>
            <consortium name="DOE Joint Genome Institute"/>
            <person name="Min B."/>
            <person name="Riley R."/>
            <person name="Sierra-Patev S."/>
            <person name="Naranjo-Ortiz M."/>
            <person name="Looney B."/>
            <person name="Konkel Z."/>
            <person name="Slot J.C."/>
            <person name="Sakamoto Y."/>
            <person name="Steenwyk J.L."/>
            <person name="Rokas A."/>
            <person name="Carro J."/>
            <person name="Camarero S."/>
            <person name="Ferreira P."/>
            <person name="Molpeceres G."/>
            <person name="Ruiz-Duenas F.J."/>
            <person name="Serrano A."/>
            <person name="Henrissat B."/>
            <person name="Drula E."/>
            <person name="Hughes K.W."/>
            <person name="Mata J.L."/>
            <person name="Ishikawa N.K."/>
            <person name="Vargas-Isla R."/>
            <person name="Ushijima S."/>
            <person name="Smith C.A."/>
            <person name="Ahrendt S."/>
            <person name="Andreopoulos W."/>
            <person name="He G."/>
            <person name="Labutti K."/>
            <person name="Lipzen A."/>
            <person name="Ng V."/>
            <person name="Sandor L."/>
            <person name="Barry K."/>
            <person name="Martinez A.T."/>
            <person name="Xiao Y."/>
            <person name="Gibbons J.G."/>
            <person name="Terashima K."/>
            <person name="Hibbett D.S."/>
            <person name="Grigoriev I.V."/>
        </authorList>
    </citation>
    <scope>NUCLEOTIDE SEQUENCE</scope>
    <source>
        <strain evidence="2">TFB9207</strain>
    </source>
</reference>
<name>A0AA38NYJ0_9AGAR</name>
<dbReference type="Proteomes" id="UP001163846">
    <property type="component" value="Unassembled WGS sequence"/>
</dbReference>
<feature type="region of interest" description="Disordered" evidence="1">
    <location>
        <begin position="25"/>
        <end position="44"/>
    </location>
</feature>
<accession>A0AA38NYJ0</accession>
<feature type="compositionally biased region" description="Low complexity" evidence="1">
    <location>
        <begin position="33"/>
        <end position="42"/>
    </location>
</feature>
<organism evidence="2 3">
    <name type="scientific">Lentinula raphanica</name>
    <dbReference type="NCBI Taxonomy" id="153919"/>
    <lineage>
        <taxon>Eukaryota</taxon>
        <taxon>Fungi</taxon>
        <taxon>Dikarya</taxon>
        <taxon>Basidiomycota</taxon>
        <taxon>Agaricomycotina</taxon>
        <taxon>Agaricomycetes</taxon>
        <taxon>Agaricomycetidae</taxon>
        <taxon>Agaricales</taxon>
        <taxon>Marasmiineae</taxon>
        <taxon>Omphalotaceae</taxon>
        <taxon>Lentinula</taxon>
    </lineage>
</organism>
<evidence type="ECO:0000313" key="3">
    <source>
        <dbReference type="Proteomes" id="UP001163846"/>
    </source>
</evidence>
<gene>
    <name evidence="2" type="ORF">F5878DRAFT_646345</name>
</gene>
<evidence type="ECO:0000256" key="1">
    <source>
        <dbReference type="SAM" id="MobiDB-lite"/>
    </source>
</evidence>
<proteinExistence type="predicted"/>
<dbReference type="AlphaFoldDB" id="A0AA38NYJ0"/>
<sequence length="422" mass="47490">MPSEDSTAIESIQMQLDEFETQLASHYRRAQQSDRTSTSTDKSSIRGLFRHNLKFCSQCNDGTGNNSMNEEIQIDPTIKRMEVERMEAVSQGHQGGMQGPNTGDQVLSNQQETFEEKYKAFTKAWKESQTQLMATGQGRDTSQPLFEASVELLLKGLDICEKIGIDSLEIKWPVSRDTPTPKVEHAIALREWLGKNMPEVEEFMEPNPVVTANSTTNQPAYQPGFSQPAAIASAGANMSESYSPQFFDYETGKLSKLTRGIALDARKNMSAYLGAIERGPEVAMEIFKNRVGGKKCLTHSETNWRGKIINKRYGHLECGCPNILALVELFAKKATSCDPQYIHEADELQREMPKIFAEYKTDLSFSAANLLFERLLQPRVNRVFDTTVWAITELHGLVKEEDQALLDKICGELRPLAEKYRV</sequence>
<keyword evidence="3" id="KW-1185">Reference proteome</keyword>
<dbReference type="EMBL" id="MU806806">
    <property type="protein sequence ID" value="KAJ3832961.1"/>
    <property type="molecule type" value="Genomic_DNA"/>
</dbReference>
<comment type="caution">
    <text evidence="2">The sequence shown here is derived from an EMBL/GenBank/DDBJ whole genome shotgun (WGS) entry which is preliminary data.</text>
</comment>